<feature type="domain" description="PPPDE" evidence="18">
    <location>
        <begin position="221"/>
        <end position="365"/>
    </location>
</feature>
<evidence type="ECO:0000256" key="12">
    <source>
        <dbReference type="ARBA" id="ARBA00041968"/>
    </source>
</evidence>
<dbReference type="SMART" id="SM01179">
    <property type="entry name" value="DUF862"/>
    <property type="match status" value="1"/>
</dbReference>
<accession>A0A8V5HCX1</accession>
<evidence type="ECO:0000256" key="7">
    <source>
        <dbReference type="ARBA" id="ARBA00022670"/>
    </source>
</evidence>
<keyword evidence="7" id="KW-0645">Protease</keyword>
<dbReference type="EC" id="3.4.19.12" evidence="5"/>
<comment type="similarity">
    <text evidence="3">Belongs to the DeSI family.</text>
</comment>
<evidence type="ECO:0000256" key="13">
    <source>
        <dbReference type="ARBA" id="ARBA00042117"/>
    </source>
</evidence>
<name>A0A8V5HCX1_MELUD</name>
<dbReference type="PANTHER" id="PTHR12378">
    <property type="entry name" value="DESUMOYLATING ISOPEPTIDASE"/>
    <property type="match status" value="1"/>
</dbReference>
<evidence type="ECO:0000256" key="5">
    <source>
        <dbReference type="ARBA" id="ARBA00012759"/>
    </source>
</evidence>
<dbReference type="GO" id="GO:0008474">
    <property type="term" value="F:palmitoyl-(protein) hydrolase activity"/>
    <property type="evidence" value="ECO:0007669"/>
    <property type="project" value="UniProtKB-EC"/>
</dbReference>
<feature type="region of interest" description="Disordered" evidence="17">
    <location>
        <begin position="133"/>
        <end position="216"/>
    </location>
</feature>
<dbReference type="GO" id="GO:0006508">
    <property type="term" value="P:proteolysis"/>
    <property type="evidence" value="ECO:0007669"/>
    <property type="project" value="UniProtKB-KW"/>
</dbReference>
<dbReference type="GO" id="GO:0016579">
    <property type="term" value="P:protein deubiquitination"/>
    <property type="evidence" value="ECO:0007669"/>
    <property type="project" value="TreeGrafter"/>
</dbReference>
<reference evidence="19" key="2">
    <citation type="submission" date="2025-08" db="UniProtKB">
        <authorList>
            <consortium name="Ensembl"/>
        </authorList>
    </citation>
    <scope>IDENTIFICATION</scope>
</reference>
<evidence type="ECO:0000256" key="2">
    <source>
        <dbReference type="ARBA" id="ARBA00004496"/>
    </source>
</evidence>
<feature type="region of interest" description="Disordered" evidence="17">
    <location>
        <begin position="87"/>
        <end position="106"/>
    </location>
</feature>
<feature type="compositionally biased region" description="Low complexity" evidence="17">
    <location>
        <begin position="185"/>
        <end position="216"/>
    </location>
</feature>
<keyword evidence="9" id="KW-0378">Hydrolase</keyword>
<evidence type="ECO:0000313" key="20">
    <source>
        <dbReference type="Proteomes" id="UP000694405"/>
    </source>
</evidence>
<dbReference type="PANTHER" id="PTHR12378:SF6">
    <property type="entry name" value="DEUBIQUITINASE DESI2"/>
    <property type="match status" value="1"/>
</dbReference>
<organism evidence="19 20">
    <name type="scientific">Melopsittacus undulatus</name>
    <name type="common">Budgerigar</name>
    <name type="synonym">Psittacus undulatus</name>
    <dbReference type="NCBI Taxonomy" id="13146"/>
    <lineage>
        <taxon>Eukaryota</taxon>
        <taxon>Metazoa</taxon>
        <taxon>Chordata</taxon>
        <taxon>Craniata</taxon>
        <taxon>Vertebrata</taxon>
        <taxon>Euteleostomi</taxon>
        <taxon>Archelosauria</taxon>
        <taxon>Archosauria</taxon>
        <taxon>Dinosauria</taxon>
        <taxon>Saurischia</taxon>
        <taxon>Theropoda</taxon>
        <taxon>Coelurosauria</taxon>
        <taxon>Aves</taxon>
        <taxon>Neognathae</taxon>
        <taxon>Neoaves</taxon>
        <taxon>Telluraves</taxon>
        <taxon>Australaves</taxon>
        <taxon>Psittaciformes</taxon>
        <taxon>Psittaculidae</taxon>
        <taxon>Melopsittacus</taxon>
    </lineage>
</organism>
<evidence type="ECO:0000256" key="3">
    <source>
        <dbReference type="ARBA" id="ARBA00008140"/>
    </source>
</evidence>
<feature type="compositionally biased region" description="Low complexity" evidence="17">
    <location>
        <begin position="389"/>
        <end position="400"/>
    </location>
</feature>
<keyword evidence="20" id="KW-1185">Reference proteome</keyword>
<dbReference type="InterPro" id="IPR008580">
    <property type="entry name" value="PPPDE_dom"/>
</dbReference>
<proteinExistence type="inferred from homology"/>
<dbReference type="Pfam" id="PF05903">
    <property type="entry name" value="Peptidase_C97"/>
    <property type="match status" value="1"/>
</dbReference>
<evidence type="ECO:0000256" key="6">
    <source>
        <dbReference type="ARBA" id="ARBA00022490"/>
    </source>
</evidence>
<evidence type="ECO:0000256" key="17">
    <source>
        <dbReference type="SAM" id="MobiDB-lite"/>
    </source>
</evidence>
<dbReference type="FunFam" id="3.90.1720.30:FF:000001">
    <property type="entry name" value="desumoylating isopeptidase 2"/>
    <property type="match status" value="1"/>
</dbReference>
<evidence type="ECO:0000256" key="10">
    <source>
        <dbReference type="ARBA" id="ARBA00039659"/>
    </source>
</evidence>
<evidence type="ECO:0000256" key="1">
    <source>
        <dbReference type="ARBA" id="ARBA00000707"/>
    </source>
</evidence>
<keyword evidence="8" id="KW-0833">Ubl conjugation pathway</keyword>
<evidence type="ECO:0000256" key="11">
    <source>
        <dbReference type="ARBA" id="ARBA00041758"/>
    </source>
</evidence>
<dbReference type="Ensembl" id="ENSMUNT00000033608.1">
    <property type="protein sequence ID" value="ENSMUNP00000031128.1"/>
    <property type="gene ID" value="ENSMUNG00000017323.1"/>
</dbReference>
<evidence type="ECO:0000256" key="9">
    <source>
        <dbReference type="ARBA" id="ARBA00022801"/>
    </source>
</evidence>
<comment type="subcellular location">
    <subcellularLocation>
        <location evidence="2">Cytoplasm</location>
    </subcellularLocation>
</comment>
<dbReference type="Proteomes" id="UP000694405">
    <property type="component" value="Chromosome 3"/>
</dbReference>
<evidence type="ECO:0000256" key="14">
    <source>
        <dbReference type="ARBA" id="ARBA00044546"/>
    </source>
</evidence>
<sequence length="410" mass="44363">MEHGGCTCVNRTVPHGPAHVKAQCSLLRCWPAQHPHRAPRAAPPLPARRGAVHAGSCSLHRPAPGGWRGRARAAPFCARWRGVQAVPRARRRRQRQGRAGPRYCRRCTSAPQPGPLLLVTPCFLLPSLPAAGTATGVGPSPGPRRRPRAERVCRGRGPVPPRRRLHGARRPPPPRSNRQDEEEAAPGGPHRPAAGLSSSAAAAGATERAGGARGPPAMANQLVILNVYDMYWMNEYTSSLGIGVFHSGIEVYGREFAYGGHPYPFSGIFEISPGNASELGETFKFKEAVVLGSTDFMEDDIEKIVEELGKEFKGNAYHLMHKNCNHFSSALSEILCGKEIPRWVNRLAYFSSCIPFLQSCLPKEWLTPAALQSSVSQELHDELEEAEDAAASASLASSASGSRTGRHTKL</sequence>
<keyword evidence="6" id="KW-0963">Cytoplasm</keyword>
<reference evidence="19" key="1">
    <citation type="submission" date="2020-03" db="EMBL/GenBank/DDBJ databases">
        <title>Melopsittacus undulatus (budgerigar) genome, bMelUnd1, maternal haplotype with Z.</title>
        <authorList>
            <person name="Gedman G."/>
            <person name="Mountcastle J."/>
            <person name="Haase B."/>
            <person name="Formenti G."/>
            <person name="Wright T."/>
            <person name="Apodaca J."/>
            <person name="Pelan S."/>
            <person name="Chow W."/>
            <person name="Rhie A."/>
            <person name="Howe K."/>
            <person name="Fedrigo O."/>
            <person name="Jarvis E.D."/>
        </authorList>
    </citation>
    <scope>NUCLEOTIDE SEQUENCE [LARGE SCALE GENOMIC DNA]</scope>
</reference>
<gene>
    <name evidence="19" type="primary">LOC101875432</name>
</gene>
<evidence type="ECO:0000259" key="18">
    <source>
        <dbReference type="PROSITE" id="PS51858"/>
    </source>
</evidence>
<evidence type="ECO:0000313" key="19">
    <source>
        <dbReference type="Ensembl" id="ENSMUNP00000031128.1"/>
    </source>
</evidence>
<dbReference type="PROSITE" id="PS51858">
    <property type="entry name" value="PPPDE"/>
    <property type="match status" value="1"/>
</dbReference>
<dbReference type="EC" id="3.1.2.22" evidence="4"/>
<comment type="catalytic activity">
    <reaction evidence="1">
        <text>Thiol-dependent hydrolysis of ester, thioester, amide, peptide and isopeptide bonds formed by the C-terminal Gly of ubiquitin (a 76-residue protein attached to proteins as an intracellular targeting signal).</text>
        <dbReference type="EC" id="3.4.19.12"/>
    </reaction>
</comment>
<reference evidence="19" key="3">
    <citation type="submission" date="2025-09" db="UniProtKB">
        <authorList>
            <consortium name="Ensembl"/>
        </authorList>
    </citation>
    <scope>IDENTIFICATION</scope>
</reference>
<feature type="region of interest" description="Disordered" evidence="17">
    <location>
        <begin position="388"/>
        <end position="410"/>
    </location>
</feature>
<dbReference type="GO" id="GO:0005737">
    <property type="term" value="C:cytoplasm"/>
    <property type="evidence" value="ECO:0007669"/>
    <property type="project" value="UniProtKB-SubCell"/>
</dbReference>
<dbReference type="GO" id="GO:0004843">
    <property type="term" value="F:cysteine-type deubiquitinase activity"/>
    <property type="evidence" value="ECO:0007669"/>
    <property type="project" value="UniProtKB-EC"/>
</dbReference>
<dbReference type="Gene3D" id="3.90.1720.30">
    <property type="entry name" value="PPPDE domains"/>
    <property type="match status" value="1"/>
</dbReference>
<evidence type="ECO:0000256" key="8">
    <source>
        <dbReference type="ARBA" id="ARBA00022786"/>
    </source>
</evidence>
<evidence type="ECO:0000256" key="4">
    <source>
        <dbReference type="ARBA" id="ARBA00012423"/>
    </source>
</evidence>
<evidence type="ECO:0000256" key="15">
    <source>
        <dbReference type="ARBA" id="ARBA00044565"/>
    </source>
</evidence>
<protein>
    <recommendedName>
        <fullName evidence="10">Deubiquitinase DESI2</fullName>
        <ecNumber evidence="4">3.1.2.22</ecNumber>
        <ecNumber evidence="5">3.4.19.12</ecNumber>
    </recommendedName>
    <alternativeName>
        <fullName evidence="13">Desumoylating isopeptidase 2</fullName>
    </alternativeName>
    <alternativeName>
        <fullName evidence="12">PPPDE peptidase domain-containing protein 1</fullName>
    </alternativeName>
    <alternativeName>
        <fullName evidence="14">Palmitoyl protein thioesterase DESI2</fullName>
    </alternativeName>
    <alternativeName>
        <fullName evidence="11">Protein FAM152A</fullName>
    </alternativeName>
    <alternativeName>
        <fullName evidence="15">S-depalmitoylase DESI2</fullName>
    </alternativeName>
</protein>
<evidence type="ECO:0000256" key="16">
    <source>
        <dbReference type="ARBA" id="ARBA00047409"/>
    </source>
</evidence>
<dbReference type="InterPro" id="IPR042266">
    <property type="entry name" value="PPPDE_sf"/>
</dbReference>
<dbReference type="AlphaFoldDB" id="A0A8V5HCX1"/>
<comment type="catalytic activity">
    <reaction evidence="16">
        <text>S-hexadecanoyl-L-cysteinyl-[protein] + H2O = L-cysteinyl-[protein] + hexadecanoate + H(+)</text>
        <dbReference type="Rhea" id="RHEA:19233"/>
        <dbReference type="Rhea" id="RHEA-COMP:10131"/>
        <dbReference type="Rhea" id="RHEA-COMP:11032"/>
        <dbReference type="ChEBI" id="CHEBI:7896"/>
        <dbReference type="ChEBI" id="CHEBI:15377"/>
        <dbReference type="ChEBI" id="CHEBI:15378"/>
        <dbReference type="ChEBI" id="CHEBI:29950"/>
        <dbReference type="ChEBI" id="CHEBI:74151"/>
        <dbReference type="EC" id="3.1.2.22"/>
    </reaction>
    <physiologicalReaction direction="left-to-right" evidence="16">
        <dbReference type="Rhea" id="RHEA:19234"/>
    </physiologicalReaction>
</comment>